<dbReference type="InterPro" id="IPR040238">
    <property type="entry name" value="TAL-like"/>
</dbReference>
<dbReference type="SMART" id="SM00353">
    <property type="entry name" value="HLH"/>
    <property type="match status" value="1"/>
</dbReference>
<dbReference type="PANTHER" id="PTHR13864">
    <property type="entry name" value="T-CELL ACUTE LYMPHOCYTIC LEUKEMIA/STEM CELL LEUKEMIA-RELATED"/>
    <property type="match status" value="1"/>
</dbReference>
<dbReference type="FunFam" id="4.10.280.10:FF:000015">
    <property type="entry name" value="T-cell acute lymphocytic leukemia 1"/>
    <property type="match status" value="1"/>
</dbReference>
<dbReference type="AlphaFoldDB" id="A0A8S4G7N5"/>
<evidence type="ECO:0000256" key="1">
    <source>
        <dbReference type="ARBA" id="ARBA00023015"/>
    </source>
</evidence>
<sequence length="273" mass="31358">MEVAVAMTSEPDSCSEEEPDSEMLSDDPSFQDSDDERQMRAQSDLPPGLPLRAPRKLFSNCRERWRQQNVSGAFAELRRLVPTHPPDKKLSKSEILRVAIRYIGLLCEVLEWQKAHSISTNKENNSLAIKCESPLSPSQNLRRKYKRPYCNDDEGPKPKIFLEGANDFPKFGNEENEDGSLFRRYQSRVVQNKMEHYRFLRSSYYFPRWRHPLPLRNLTTDRNGNNLLMIAPAQNGTSKPDNGVVKYCNGTADLDKSLDKDKGDNKDGMNKMT</sequence>
<dbReference type="GO" id="GO:0046983">
    <property type="term" value="F:protein dimerization activity"/>
    <property type="evidence" value="ECO:0007669"/>
    <property type="project" value="InterPro"/>
</dbReference>
<protein>
    <submittedName>
        <fullName evidence="6">(diamondback moth) hypothetical protein</fullName>
    </submittedName>
</protein>
<keyword evidence="2" id="KW-0238">DNA-binding</keyword>
<dbReference type="GO" id="GO:0000978">
    <property type="term" value="F:RNA polymerase II cis-regulatory region sequence-specific DNA binding"/>
    <property type="evidence" value="ECO:0007669"/>
    <property type="project" value="TreeGrafter"/>
</dbReference>
<dbReference type="Proteomes" id="UP000653454">
    <property type="component" value="Unassembled WGS sequence"/>
</dbReference>
<gene>
    <name evidence="6" type="ORF">PLXY2_LOCUS14410</name>
</gene>
<evidence type="ECO:0000256" key="2">
    <source>
        <dbReference type="ARBA" id="ARBA00023125"/>
    </source>
</evidence>
<keyword evidence="3" id="KW-0804">Transcription</keyword>
<dbReference type="CDD" id="cd19708">
    <property type="entry name" value="bHLH_TS_dHLH3B_like"/>
    <property type="match status" value="1"/>
</dbReference>
<dbReference type="GO" id="GO:0000981">
    <property type="term" value="F:DNA-binding transcription factor activity, RNA polymerase II-specific"/>
    <property type="evidence" value="ECO:0007669"/>
    <property type="project" value="InterPro"/>
</dbReference>
<name>A0A8S4G7N5_PLUXY</name>
<feature type="region of interest" description="Disordered" evidence="4">
    <location>
        <begin position="1"/>
        <end position="49"/>
    </location>
</feature>
<dbReference type="Pfam" id="PF00010">
    <property type="entry name" value="HLH"/>
    <property type="match status" value="1"/>
</dbReference>
<accession>A0A8S4G7N5</accession>
<reference evidence="6" key="1">
    <citation type="submission" date="2020-11" db="EMBL/GenBank/DDBJ databases">
        <authorList>
            <person name="Whiteford S."/>
        </authorList>
    </citation>
    <scope>NUCLEOTIDE SEQUENCE</scope>
</reference>
<dbReference type="PROSITE" id="PS50888">
    <property type="entry name" value="BHLH"/>
    <property type="match status" value="1"/>
</dbReference>
<feature type="domain" description="BHLH" evidence="5">
    <location>
        <begin position="54"/>
        <end position="106"/>
    </location>
</feature>
<evidence type="ECO:0000256" key="4">
    <source>
        <dbReference type="SAM" id="MobiDB-lite"/>
    </source>
</evidence>
<dbReference type="PANTHER" id="PTHR13864:SF15">
    <property type="entry name" value="T-CELL ACUTE LYMPHOCYTIC LEUKEMIA PROTEIN 1 HOMOLOG-RELATED"/>
    <property type="match status" value="1"/>
</dbReference>
<dbReference type="InterPro" id="IPR011598">
    <property type="entry name" value="bHLH_dom"/>
</dbReference>
<evidence type="ECO:0000259" key="5">
    <source>
        <dbReference type="PROSITE" id="PS50888"/>
    </source>
</evidence>
<keyword evidence="7" id="KW-1185">Reference proteome</keyword>
<dbReference type="Gene3D" id="4.10.280.10">
    <property type="entry name" value="Helix-loop-helix DNA-binding domain"/>
    <property type="match status" value="1"/>
</dbReference>
<proteinExistence type="predicted"/>
<evidence type="ECO:0000256" key="3">
    <source>
        <dbReference type="ARBA" id="ARBA00023163"/>
    </source>
</evidence>
<feature type="compositionally biased region" description="Acidic residues" evidence="4">
    <location>
        <begin position="13"/>
        <end position="25"/>
    </location>
</feature>
<dbReference type="EMBL" id="CAJHNJ030000126">
    <property type="protein sequence ID" value="CAG9136149.1"/>
    <property type="molecule type" value="Genomic_DNA"/>
</dbReference>
<dbReference type="InterPro" id="IPR036638">
    <property type="entry name" value="HLH_DNA-bd_sf"/>
</dbReference>
<organism evidence="6 7">
    <name type="scientific">Plutella xylostella</name>
    <name type="common">Diamondback moth</name>
    <name type="synonym">Plutella maculipennis</name>
    <dbReference type="NCBI Taxonomy" id="51655"/>
    <lineage>
        <taxon>Eukaryota</taxon>
        <taxon>Metazoa</taxon>
        <taxon>Ecdysozoa</taxon>
        <taxon>Arthropoda</taxon>
        <taxon>Hexapoda</taxon>
        <taxon>Insecta</taxon>
        <taxon>Pterygota</taxon>
        <taxon>Neoptera</taxon>
        <taxon>Endopterygota</taxon>
        <taxon>Lepidoptera</taxon>
        <taxon>Glossata</taxon>
        <taxon>Ditrysia</taxon>
        <taxon>Yponomeutoidea</taxon>
        <taxon>Plutellidae</taxon>
        <taxon>Plutella</taxon>
    </lineage>
</organism>
<evidence type="ECO:0000313" key="7">
    <source>
        <dbReference type="Proteomes" id="UP000653454"/>
    </source>
</evidence>
<evidence type="ECO:0000313" key="6">
    <source>
        <dbReference type="EMBL" id="CAG9136149.1"/>
    </source>
</evidence>
<dbReference type="SUPFAM" id="SSF47459">
    <property type="entry name" value="HLH, helix-loop-helix DNA-binding domain"/>
    <property type="match status" value="1"/>
</dbReference>
<comment type="caution">
    <text evidence="6">The sequence shown here is derived from an EMBL/GenBank/DDBJ whole genome shotgun (WGS) entry which is preliminary data.</text>
</comment>
<keyword evidence="1" id="KW-0805">Transcription regulation</keyword>